<gene>
    <name evidence="2" type="ORF">MPLDJ20_60584</name>
</gene>
<evidence type="ECO:0000313" key="3">
    <source>
        <dbReference type="Proteomes" id="UP000046373"/>
    </source>
</evidence>
<protein>
    <submittedName>
        <fullName evidence="2">Uncharacterized protein</fullName>
    </submittedName>
</protein>
<feature type="transmembrane region" description="Helical" evidence="1">
    <location>
        <begin position="23"/>
        <end position="56"/>
    </location>
</feature>
<keyword evidence="1" id="KW-0812">Transmembrane</keyword>
<dbReference type="AlphaFoldDB" id="A0A090FS00"/>
<sequence length="334" mass="36082">MAYRHYTKCISVGNHIGKQYAQVIIAAAVVALPLILVGVVAGPAVLLVALAAILAYCRWWLYDRLVCLGGDECAVGWLLKIDPPQEKSGLDRFDTDYSLNLVPGNVFEFTPQAEAEKIQPFGRLLANTPAIKNASLDWQGLEARQWANDDPTAVLHCEFEGAGVYDLMIACLAAIPVATAAAVACVIPFFGWIACAILTVIAAAIVIVGGIVGILDTANPTDVDENLGDLHVNDPTRRGADILFVKGTWVYDSAHEGWNEIHPIKHCQKIGTWNGSWNESSVPDGSSNRWCEAVDSAGSPLTVAAQQDPENQWTIHPVIDGCRRLSEPEPDPVH</sequence>
<dbReference type="EMBL" id="CCNB01000043">
    <property type="protein sequence ID" value="CDX44375.1"/>
    <property type="molecule type" value="Genomic_DNA"/>
</dbReference>
<evidence type="ECO:0000256" key="1">
    <source>
        <dbReference type="SAM" id="Phobius"/>
    </source>
</evidence>
<dbReference type="GeneID" id="31893089"/>
<proteinExistence type="predicted"/>
<feature type="transmembrane region" description="Helical" evidence="1">
    <location>
        <begin position="164"/>
        <end position="183"/>
    </location>
</feature>
<evidence type="ECO:0000313" key="2">
    <source>
        <dbReference type="EMBL" id="CDX44375.1"/>
    </source>
</evidence>
<organism evidence="2 3">
    <name type="scientific">Mesorhizobium plurifarium</name>
    <dbReference type="NCBI Taxonomy" id="69974"/>
    <lineage>
        <taxon>Bacteria</taxon>
        <taxon>Pseudomonadati</taxon>
        <taxon>Pseudomonadota</taxon>
        <taxon>Alphaproteobacteria</taxon>
        <taxon>Hyphomicrobiales</taxon>
        <taxon>Phyllobacteriaceae</taxon>
        <taxon>Mesorhizobium</taxon>
    </lineage>
</organism>
<keyword evidence="1" id="KW-1133">Transmembrane helix</keyword>
<dbReference type="Proteomes" id="UP000046373">
    <property type="component" value="Unassembled WGS sequence"/>
</dbReference>
<reference evidence="2 3" key="1">
    <citation type="submission" date="2014-08" db="EMBL/GenBank/DDBJ databases">
        <authorList>
            <person name="Moulin Lionel"/>
        </authorList>
    </citation>
    <scope>NUCLEOTIDE SEQUENCE [LARGE SCALE GENOMIC DNA]</scope>
</reference>
<name>A0A090FS00_MESPL</name>
<accession>A0A090FS00</accession>
<keyword evidence="1" id="KW-0472">Membrane</keyword>
<feature type="transmembrane region" description="Helical" evidence="1">
    <location>
        <begin position="189"/>
        <end position="215"/>
    </location>
</feature>